<feature type="compositionally biased region" description="Polar residues" evidence="1">
    <location>
        <begin position="1646"/>
        <end position="1666"/>
    </location>
</feature>
<comment type="caution">
    <text evidence="2">The sequence shown here is derived from an EMBL/GenBank/DDBJ whole genome shotgun (WGS) entry which is preliminary data.</text>
</comment>
<feature type="region of interest" description="Disordered" evidence="1">
    <location>
        <begin position="2178"/>
        <end position="2220"/>
    </location>
</feature>
<reference evidence="2" key="2">
    <citation type="journal article" date="2022" name="Microbiol. Resour. Announc.">
        <title>Whole-Genome Sequence of Entomortierella parvispora E1425, a Mucoromycotan Fungus Associated with Burkholderiaceae-Related Endosymbiotic Bacteria.</title>
        <authorList>
            <person name="Herlambang A."/>
            <person name="Guo Y."/>
            <person name="Takashima Y."/>
            <person name="Narisawa K."/>
            <person name="Ohta H."/>
            <person name="Nishizawa T."/>
        </authorList>
    </citation>
    <scope>NUCLEOTIDE SEQUENCE</scope>
    <source>
        <strain evidence="2">E1425</strain>
    </source>
</reference>
<dbReference type="InterPro" id="IPR019021">
    <property type="entry name" value="Mms22"/>
</dbReference>
<evidence type="ECO:0000256" key="1">
    <source>
        <dbReference type="SAM" id="MobiDB-lite"/>
    </source>
</evidence>
<dbReference type="Proteomes" id="UP000827284">
    <property type="component" value="Unassembled WGS sequence"/>
</dbReference>
<feature type="compositionally biased region" description="Acidic residues" evidence="1">
    <location>
        <begin position="281"/>
        <end position="290"/>
    </location>
</feature>
<feature type="compositionally biased region" description="Polar residues" evidence="1">
    <location>
        <begin position="2183"/>
        <end position="2196"/>
    </location>
</feature>
<dbReference type="GO" id="GO:0005634">
    <property type="term" value="C:nucleus"/>
    <property type="evidence" value="ECO:0007669"/>
    <property type="project" value="InterPro"/>
</dbReference>
<dbReference type="PANTHER" id="PTHR28122:SF1">
    <property type="entry name" value="E3 UBIQUITIN-PROTEIN LIGASE SUBSTRATE RECEPTOR MMS22"/>
    <property type="match status" value="1"/>
</dbReference>
<feature type="region of interest" description="Disordered" evidence="1">
    <location>
        <begin position="180"/>
        <end position="205"/>
    </location>
</feature>
<feature type="compositionally biased region" description="Basic and acidic residues" evidence="1">
    <location>
        <begin position="191"/>
        <end position="201"/>
    </location>
</feature>
<feature type="compositionally biased region" description="Polar residues" evidence="1">
    <location>
        <begin position="929"/>
        <end position="939"/>
    </location>
</feature>
<feature type="region of interest" description="Disordered" evidence="1">
    <location>
        <begin position="274"/>
        <end position="365"/>
    </location>
</feature>
<accession>A0A9P3HDI9</accession>
<protein>
    <submittedName>
        <fullName evidence="2">Uncharacterized protein</fullName>
    </submittedName>
</protein>
<feature type="region of interest" description="Disordered" evidence="1">
    <location>
        <begin position="887"/>
        <end position="939"/>
    </location>
</feature>
<dbReference type="Pfam" id="PF09462">
    <property type="entry name" value="Mus7"/>
    <property type="match status" value="1"/>
</dbReference>
<feature type="region of interest" description="Disordered" evidence="1">
    <location>
        <begin position="64"/>
        <end position="122"/>
    </location>
</feature>
<proteinExistence type="predicted"/>
<name>A0A9P3HDI9_9FUNG</name>
<feature type="compositionally biased region" description="Basic and acidic residues" evidence="1">
    <location>
        <begin position="631"/>
        <end position="644"/>
    </location>
</feature>
<dbReference type="OrthoDB" id="2386201at2759"/>
<feature type="compositionally biased region" description="Polar residues" evidence="1">
    <location>
        <begin position="606"/>
        <end position="630"/>
    </location>
</feature>
<evidence type="ECO:0000313" key="3">
    <source>
        <dbReference type="Proteomes" id="UP000827284"/>
    </source>
</evidence>
<feature type="compositionally biased region" description="Basic residues" evidence="1">
    <location>
        <begin position="675"/>
        <end position="692"/>
    </location>
</feature>
<feature type="compositionally biased region" description="Acidic residues" evidence="1">
    <location>
        <begin position="911"/>
        <end position="920"/>
    </location>
</feature>
<feature type="compositionally biased region" description="Acidic residues" evidence="1">
    <location>
        <begin position="322"/>
        <end position="333"/>
    </location>
</feature>
<feature type="compositionally biased region" description="Basic and acidic residues" evidence="1">
    <location>
        <begin position="656"/>
        <end position="668"/>
    </location>
</feature>
<dbReference type="PANTHER" id="PTHR28122">
    <property type="entry name" value="E3 UBIQUITIN-PROTEIN LIGASE SUBSTRATE RECEPTOR MMS22"/>
    <property type="match status" value="1"/>
</dbReference>
<evidence type="ECO:0000313" key="2">
    <source>
        <dbReference type="EMBL" id="GJJ74684.1"/>
    </source>
</evidence>
<feature type="region of interest" description="Disordered" evidence="1">
    <location>
        <begin position="1646"/>
        <end position="1667"/>
    </location>
</feature>
<dbReference type="GO" id="GO:0035361">
    <property type="term" value="C:Cul8-RING ubiquitin ligase complex"/>
    <property type="evidence" value="ECO:0007669"/>
    <property type="project" value="TreeGrafter"/>
</dbReference>
<gene>
    <name evidence="2" type="ORF">EMPS_07042</name>
</gene>
<feature type="region of interest" description="Disordered" evidence="1">
    <location>
        <begin position="500"/>
        <end position="852"/>
    </location>
</feature>
<dbReference type="GO" id="GO:0031297">
    <property type="term" value="P:replication fork processing"/>
    <property type="evidence" value="ECO:0007669"/>
    <property type="project" value="InterPro"/>
</dbReference>
<feature type="region of interest" description="Disordered" evidence="1">
    <location>
        <begin position="389"/>
        <end position="476"/>
    </location>
</feature>
<keyword evidence="3" id="KW-1185">Reference proteome</keyword>
<sequence>MLPARPLAGTDWPSQHHARPLLTRRHEPWDFQLKLTCVESNATSTISRQHVAKNRHSEVMEVIDVPPSEDEGSLSPDDTQGYARHENQGMDDTDSSASEVRHGYDPNHSSSGKFSPTVDTHSRELQQEVVSTLPGLEILSPPPSPVAFDADWARSFMDSQHESQEHEEEETYIPTLANIKPAPSSSEITVSEDREKERAESTHVAIQHQEEPLSEFAASLYNTNASAPVRSYPLRMRTFQQQKPYTADKQHHARLIGRKEASVVPTRRSAYIPDDFSNLQEDSEDSDYEEEHLLERQVETSSLPSRAASERRADSEPAPEWLLEELDDDDLPTLEEMKRQGFATSREIADRHNPGSNLSPIVRLPPKLNARAKKRLEKLARQALDPLDSLDSVPSLIPQPQERMPSHRRLLNTGSKSKSRKAITISSADGSEDEGHARDASPLNSNSIHPTSNLSESSTEEAPQPASVPKKTKKHRQHVLPMAFFKRNLIPEDAAALRSMRSKKANRSKSFGAESTSETEHVQLAHHARTRISSGQGAGKLDDFIAQLALDRSDDDSEPGGSPSDVDDGYDSRRRSSWVDLLDERTDQSPLRVPRRSSGRPIPRDTQPSSSYTRLSEPNPTRNNVDSYSDSGHDYDRSQSRERSSSPPLKSTRKRTQGERLDMIDRMIVRSSRPSTKHRSSGKDRSNKRRRISGNLQPSKYHRHHFSGDERSNQDIGPFFSDEDFSTYPVDSRPSHSRNYPRERSDAFSDGGSIPSDVEMSDGPSGRFRRSISGTPPLHQSRSQRMSYLERYDTTAPPARRRRPTIRTAVVSRKTPAAPLRWGSTVPSKKSRSTTQKKSAKPGTRTIQSQLSSWTLPAHSSGGLPQFLNKPFFEPARRVPRPAVPVALHSKSNGDNISSKDMDVYQPTDQPWDEQDDFENDSPREPPMQVQQNPSTSALSLRPVQMPTISNRNVDADTRHRLSLSSIANGLYFSRESYIGHGMLSRILKAVDDGCTSTGTITESTSSEAVFFGQSYSFGLDALATEKGFQVIKTSWTQRLEQLISEQEPISRMDNSDQHTQNDVLQAFETMTVLLIDRLSQGSYSDRCSFWRVFHEHLVLDLSKLLSEKSLEGKSSMGEKAILWGQWALVTWVILADCAIQSESEHSADLIQTLMHTAVTRSDSCWVSRIKGAEQTAASLQGVIYGQDLMEVWVCFIKLLDSASRKSRCGTFWETFNNESLNQLGPETSEQNPESDTDFLESNGRRILGLVMVLGKLHQFDRNGSSNGDLRPSANWKPIVQVLQQGWLDNSSEGGTRKSELRLREYLEFHHSLIRLWGWTPCTETAIVVYRSFATRDFRDLSTEPGYRLPEFLQRMIASPANLIMTISESVDRHDRCFEVFLKILAKTIQSQVDVIASCEDVAPVALDESQSSSNRGTSPTLNQTTSRKDLIRSCKRMLSSISPAVVTLYPVSGITNQSYSTLCNTCNLVLLIALLVPDFIRPSTVGQLRSLLNYDDSDAASRRIMLESIYYLGVIWRRSDSQDPLKRRGRSLANISDYFYGRIDSMGVELDKELKSEQNAGYISRSRRQNPIEALIETAMTYVMRLLHDKDGEIVTSFPCTSFLDRRLTRFLDYDAEYPSELRLQALGVLEYFFKLRTAYSQHLGQTSQQGTPNHNIPPSETTETPAAVAGEGFSSLDYDDFFDDIGDFDLSQMSEADAANTPSIAATSVTPSALLPQPKPLQGNPDELQLIEIIDSWIYPCLSKFISSRHQTIHDDTQQQLKSTLPFSFHHSRIGAQNALPFATTESKNSPVQQKRQALSPQAVSRLLSVFADCSMVLFDQGNKSLQNLGLVFKSENWLSLWIQHARLQDALCWANRLLEIDPEVLVANEELFLEIWFRTMGAPTSELTLQHRFMRAIMRFLNNEKPSAPLLFSNSDALLSITLFRDLPLAFLDDTVTDGKKATISFTVDVNQSLIESSRDKNLSQEFKESRLQVLSKVLSNMGEQYLMLRSGTGTGNVHRALAMKGRYQIFIGQLLQQVKQDYERLNIQKMVRDSKAHVELAHHVVGCVIQHCGLIVQNTPLTGSQDSILGYLTSSRFFPQPRLDSVYVHQKIRGYAFLYHAGEKQFFSELIELALNQLRLVAGSNSFRFNLSCEYSGTGLANGSTSLAVVSNSSALGIRVMDCHQLTYGHSDNVADESLSPSPGAQNTSLSTAHPAFGDPLPHGHHEKSGAPGLKPTIQTLVTNQGTRIKEPLEISRDALWTLTSSLRNAILETDDRKQWSMVLSGFRSLLLAALFRPLLTAFLGEPPEEGHCSSLLRIGRSPRQNITVSSSRWFATAGLITVAVPAARWLKSLVEALSNDISQLTSPGPQTNEGVPIGEGNSAMAATSPLLAFKTFQKETSVMFLPLLQSLSGCYDAVARTRLLETARELLASLSAADRTPVDFQQQISEQERMACQGLYLFGQLLQTIKSIVKVSRKTQLLYPAFYDRNRSWRETFLELLQVALDHSLDMMITLGGPIEADFLPTEDDQGYQVQADVALALGQSESIQWDSENRIPGVEDVASLESAFSEFLSSHSQSVAMESAVRKELFSRLGHPQGWAGDIMSEAGLDSAMMEDPDQGLDGERVDEHRRAPFLPKASPSSRMRRLQWILWTFLSSHLDFCQAISTLDPRFHRQVQKSLSVLLKPPPPLPSPLERAPSVSLESSVWFDLAHSARDSGGQGSNPLSSWGLLGQCLGKEWNLFLMSLGETGQQYGGGEWEKEGDVFV</sequence>
<dbReference type="GO" id="GO:0000724">
    <property type="term" value="P:double-strand break repair via homologous recombination"/>
    <property type="evidence" value="ECO:0007669"/>
    <property type="project" value="TreeGrafter"/>
</dbReference>
<dbReference type="EMBL" id="BQFW01000009">
    <property type="protein sequence ID" value="GJJ74684.1"/>
    <property type="molecule type" value="Genomic_DNA"/>
</dbReference>
<feature type="compositionally biased region" description="Polar residues" evidence="1">
    <location>
        <begin position="442"/>
        <end position="461"/>
    </location>
</feature>
<organism evidence="2 3">
    <name type="scientific">Entomortierella parvispora</name>
    <dbReference type="NCBI Taxonomy" id="205924"/>
    <lineage>
        <taxon>Eukaryota</taxon>
        <taxon>Fungi</taxon>
        <taxon>Fungi incertae sedis</taxon>
        <taxon>Mucoromycota</taxon>
        <taxon>Mortierellomycotina</taxon>
        <taxon>Mortierellomycetes</taxon>
        <taxon>Mortierellales</taxon>
        <taxon>Mortierellaceae</taxon>
        <taxon>Entomortierella</taxon>
    </lineage>
</organism>
<feature type="compositionally biased region" description="Polar residues" evidence="1">
    <location>
        <begin position="772"/>
        <end position="786"/>
    </location>
</feature>
<feature type="compositionally biased region" description="Polar residues" evidence="1">
    <location>
        <begin position="107"/>
        <end position="119"/>
    </location>
</feature>
<reference evidence="2" key="1">
    <citation type="submission" date="2021-11" db="EMBL/GenBank/DDBJ databases">
        <authorList>
            <person name="Herlambang A."/>
            <person name="Guo Y."/>
            <person name="Takashima Y."/>
            <person name="Nishizawa T."/>
        </authorList>
    </citation>
    <scope>NUCLEOTIDE SEQUENCE</scope>
    <source>
        <strain evidence="2">E1425</strain>
    </source>
</reference>